<dbReference type="AlphaFoldDB" id="A0A099I733"/>
<comment type="caution">
    <text evidence="1">The sequence shown here is derived from an EMBL/GenBank/DDBJ whole genome shotgun (WGS) entry which is preliminary data.</text>
</comment>
<evidence type="ECO:0000313" key="1">
    <source>
        <dbReference type="EMBL" id="KGJ53525.1"/>
    </source>
</evidence>
<dbReference type="Proteomes" id="UP000030008">
    <property type="component" value="Unassembled WGS sequence"/>
</dbReference>
<evidence type="ECO:0000313" key="2">
    <source>
        <dbReference type="Proteomes" id="UP000030008"/>
    </source>
</evidence>
<dbReference type="EMBL" id="JQIF01000039">
    <property type="protein sequence ID" value="KGJ53525.1"/>
    <property type="molecule type" value="Genomic_DNA"/>
</dbReference>
<sequence>MNTLDIFLSRINKTYSNKAQHTENPLLPQAVHITTPVNERIKNLPENFEDVFVIDETYYHYDDHVTQLHHLYRYHAQPDGGIQLVSYEIPCEYAKHTFDSQHVQQLLYDELVVKQAFTPILYSFEHDVFASEGTSEIAPGITLHVVMKLYRDHYTVIEACYANRRLVSGFEEPVRYERLMSKSRNDMRLQSLF</sequence>
<organism evidence="1 2">
    <name type="scientific">Clostridium innocuum</name>
    <dbReference type="NCBI Taxonomy" id="1522"/>
    <lineage>
        <taxon>Bacteria</taxon>
        <taxon>Bacillati</taxon>
        <taxon>Bacillota</taxon>
        <taxon>Clostridia</taxon>
        <taxon>Eubacteriales</taxon>
        <taxon>Clostridiaceae</taxon>
        <taxon>Clostridium</taxon>
    </lineage>
</organism>
<protein>
    <submittedName>
        <fullName evidence="1">Uncharacterized protein</fullName>
    </submittedName>
</protein>
<name>A0A099I733_CLOIN</name>
<accession>A0A099I733</accession>
<reference evidence="1 2" key="1">
    <citation type="submission" date="2014-08" db="EMBL/GenBank/DDBJ databases">
        <title>Clostridium innocuum, an unnegligible vancomycin-resistant pathogen causing extra-intestinal infections.</title>
        <authorList>
            <person name="Feng Y."/>
            <person name="Chiu C.-H."/>
        </authorList>
    </citation>
    <scope>NUCLEOTIDE SEQUENCE [LARGE SCALE GENOMIC DNA]</scope>
    <source>
        <strain evidence="1 2">AN88</strain>
    </source>
</reference>
<dbReference type="RefSeq" id="WP_044905073.1">
    <property type="nucleotide sequence ID" value="NZ_JQIF01000039.1"/>
</dbReference>
<gene>
    <name evidence="1" type="ORF">CIAN88_08910</name>
</gene>
<proteinExistence type="predicted"/>